<proteinExistence type="predicted"/>
<protein>
    <submittedName>
        <fullName evidence="1">Uncharacterized protein</fullName>
    </submittedName>
</protein>
<evidence type="ECO:0000313" key="1">
    <source>
        <dbReference type="EMBL" id="SEA22478.1"/>
    </source>
</evidence>
<organism evidence="1 2">
    <name type="scientific">Marinobacterium iners DSM 11526</name>
    <dbReference type="NCBI Taxonomy" id="1122198"/>
    <lineage>
        <taxon>Bacteria</taxon>
        <taxon>Pseudomonadati</taxon>
        <taxon>Pseudomonadota</taxon>
        <taxon>Gammaproteobacteria</taxon>
        <taxon>Oceanospirillales</taxon>
        <taxon>Oceanospirillaceae</taxon>
        <taxon>Marinobacterium</taxon>
    </lineage>
</organism>
<reference evidence="2" key="1">
    <citation type="submission" date="2016-10" db="EMBL/GenBank/DDBJ databases">
        <authorList>
            <person name="Varghese N."/>
            <person name="Submissions S."/>
        </authorList>
    </citation>
    <scope>NUCLEOTIDE SEQUENCE [LARGE SCALE GENOMIC DNA]</scope>
    <source>
        <strain evidence="2">DSM 11526</strain>
    </source>
</reference>
<gene>
    <name evidence="1" type="ORF">SAMN02745729_10223</name>
</gene>
<evidence type="ECO:0000313" key="2">
    <source>
        <dbReference type="Proteomes" id="UP000242469"/>
    </source>
</evidence>
<dbReference type="Proteomes" id="UP000242469">
    <property type="component" value="Unassembled WGS sequence"/>
</dbReference>
<dbReference type="OrthoDB" id="3312272at2"/>
<keyword evidence="2" id="KW-1185">Reference proteome</keyword>
<accession>A0A1H3ZG31</accession>
<dbReference type="STRING" id="1122198.SAMN02745729_10223"/>
<name>A0A1H3ZG31_9GAMM</name>
<dbReference type="EMBL" id="FNRJ01000002">
    <property type="protein sequence ID" value="SEA22478.1"/>
    <property type="molecule type" value="Genomic_DNA"/>
</dbReference>
<dbReference type="RefSeq" id="WP_091822987.1">
    <property type="nucleotide sequence ID" value="NZ_FNRJ01000002.1"/>
</dbReference>
<dbReference type="AlphaFoldDB" id="A0A1H3ZG31"/>
<sequence length="508" mass="58084">MARLSEEFICYLMQPPVDDRMAVRAVLWPVHVWQVYGPDVSGKSTNVFERSLLSLLSMRTGKRLDTARIAELAQWHGLEPEMVTYIIEQQLEPKGWVDPKTGWLTEDGHKALQEDLPGSNSLRTGYVFQDAFDGGLLPRYSNDLKVVEPSVSSDTSLEFAFSKASNWKWKPTLIREKHEPVTPSKADLRHVMEATHQAQRNAWMMGDLDDFDSFRQLDALRLSDKESFPAFLWVWVYTGSGLEHVWAAADPFGLHADVQWMREKVEGACRSVPKLSRNIMRMIGVDEHDEFSSLRDALAAREEQARLEVLTEYNQADQVDGLIGLLHGWTNRKLEIETSEFTDRFHDYRDLITQSSSLIEHCVRYCLGRFPLNNPQIIPRNCRSVDLQRLITDAMPSLSKEQWQEVTKVKPSTVYSAAVYKKGSFRRCLAACLLSMPDYPNHPIRGFVEAEQLFLDAYRLSHWRDDSAHGDTQFNVSKSMSLEAASTTASFLKIFFKGLPNGQKEKSE</sequence>